<keyword evidence="10" id="KW-0234">DNA repair</keyword>
<keyword evidence="16" id="KW-1185">Reference proteome</keyword>
<evidence type="ECO:0000256" key="6">
    <source>
        <dbReference type="ARBA" id="ARBA00022630"/>
    </source>
</evidence>
<dbReference type="PROSITE" id="PS01084">
    <property type="entry name" value="DNA_PHOTOLYASES_2_2"/>
    <property type="match status" value="1"/>
</dbReference>
<organism evidence="15 16">
    <name type="scientific">Melioribacter roseus (strain DSM 23840 / JCM 17771 / VKM B-2668 / P3M-2)</name>
    <dbReference type="NCBI Taxonomy" id="1191523"/>
    <lineage>
        <taxon>Bacteria</taxon>
        <taxon>Pseudomonadati</taxon>
        <taxon>Ignavibacteriota</taxon>
        <taxon>Ignavibacteria</taxon>
        <taxon>Ignavibacteriales</taxon>
        <taxon>Melioribacteraceae</taxon>
        <taxon>Melioribacter</taxon>
    </lineage>
</organism>
<dbReference type="EMBL" id="CP003557">
    <property type="protein sequence ID" value="AFN74659.1"/>
    <property type="molecule type" value="Genomic_DNA"/>
</dbReference>
<dbReference type="InterPro" id="IPR006050">
    <property type="entry name" value="DNA_photolyase_N"/>
</dbReference>
<dbReference type="Gene3D" id="1.25.40.80">
    <property type="match status" value="1"/>
</dbReference>
<comment type="similarity">
    <text evidence="3">Belongs to the DNA photolyase class-2 family.</text>
</comment>
<dbReference type="OrthoDB" id="9772484at2"/>
<evidence type="ECO:0000256" key="4">
    <source>
        <dbReference type="ARBA" id="ARBA00013149"/>
    </source>
</evidence>
<evidence type="ECO:0000256" key="3">
    <source>
        <dbReference type="ARBA" id="ARBA00006409"/>
    </source>
</evidence>
<dbReference type="Proteomes" id="UP000009011">
    <property type="component" value="Chromosome"/>
</dbReference>
<evidence type="ECO:0000313" key="16">
    <source>
        <dbReference type="Proteomes" id="UP000009011"/>
    </source>
</evidence>
<evidence type="ECO:0000256" key="2">
    <source>
        <dbReference type="ARBA" id="ARBA00001974"/>
    </source>
</evidence>
<keyword evidence="8" id="KW-0274">FAD</keyword>
<dbReference type="RefSeq" id="WP_014856093.1">
    <property type="nucleotide sequence ID" value="NC_018178.1"/>
</dbReference>
<dbReference type="GO" id="GO:0003904">
    <property type="term" value="F:deoxyribodipyrimidine photo-lyase activity"/>
    <property type="evidence" value="ECO:0007669"/>
    <property type="project" value="UniProtKB-EC"/>
</dbReference>
<proteinExistence type="inferred from homology"/>
<dbReference type="NCBIfam" id="TIGR00591">
    <property type="entry name" value="phr2"/>
    <property type="match status" value="1"/>
</dbReference>
<evidence type="ECO:0000256" key="1">
    <source>
        <dbReference type="ARBA" id="ARBA00001932"/>
    </source>
</evidence>
<dbReference type="FunFam" id="1.25.40.80:FF:000004">
    <property type="entry name" value="Deoxyribodipyrimidine photolyase"/>
    <property type="match status" value="1"/>
</dbReference>
<dbReference type="SUPFAM" id="SSF52425">
    <property type="entry name" value="Cryptochrome/photolyase, N-terminal domain"/>
    <property type="match status" value="1"/>
</dbReference>
<evidence type="ECO:0000256" key="7">
    <source>
        <dbReference type="ARBA" id="ARBA00022763"/>
    </source>
</evidence>
<dbReference type="eggNOG" id="COG0415">
    <property type="taxonomic scope" value="Bacteria"/>
</dbReference>
<sequence length="445" mass="52356">MVLPKRVRKLKDAELKNGAVIYWMQRDQRVYDNWALLFAYHRAKERQLPLIVIFNLVPEFLGASLRQYSFMINGLKQVEKKLSKLNIGFKLLSGNPAVTIPAFVKESGCSELITDFNPLRITRKWKKEVHSKIKIPFYDVDAHNIVPCFLASGKQEFAAYTFRPKIQKLLPEFMDDFPPLKKMPVNEFTNIKNDWENLKIKTDASVQEIDWILPGEEAAFEILDSFIESKLEFYSDKKNDPNENALSNLSIHLHFGHISAQRIALEILRRTEHSKSRESFLEELIVRKELSDNFCYYNKKYDSFEGFPEWAQKTLNEHRRDKREYVYSLEELEEGKTHDSLWNAAQFEMKTKGKMHGYLRMYWAKKILEWTNSPEEALKYAIYLNDKHELDGRDPNGYTGIAWSIGGVHDRAWSERPVFGKIRYMNYAGCKRKFDVSKYTINVFK</sequence>
<dbReference type="InterPro" id="IPR052219">
    <property type="entry name" value="Photolyase_Class-2"/>
</dbReference>
<keyword evidence="6" id="KW-0285">Flavoprotein</keyword>
<reference evidence="15 16" key="1">
    <citation type="journal article" date="2013" name="PLoS ONE">
        <title>Genomic analysis of Melioribacter roseus, facultatively anaerobic organotrophic bacterium representing a novel deep lineage within Bacteriodetes/Chlorobi group.</title>
        <authorList>
            <person name="Kadnikov V.V."/>
            <person name="Mardanov A.V."/>
            <person name="Podosokorskaya O.A."/>
            <person name="Gavrilov S.N."/>
            <person name="Kublanov I.V."/>
            <person name="Beletsky A.V."/>
            <person name="Bonch-Osmolovskaya E.A."/>
            <person name="Ravin N.V."/>
        </authorList>
    </citation>
    <scope>NUCLEOTIDE SEQUENCE [LARGE SCALE GENOMIC DNA]</scope>
    <source>
        <strain evidence="16">JCM 17771 / P3M-2</strain>
    </source>
</reference>
<dbReference type="AlphaFoldDB" id="I6ZRF9"/>
<dbReference type="GO" id="GO:0000719">
    <property type="term" value="P:photoreactive repair"/>
    <property type="evidence" value="ECO:0007669"/>
    <property type="project" value="TreeGrafter"/>
</dbReference>
<dbReference type="SUPFAM" id="SSF48173">
    <property type="entry name" value="Cryptochrome/photolyase FAD-binding domain"/>
    <property type="match status" value="1"/>
</dbReference>
<feature type="domain" description="Photolyase/cryptochrome alpha/beta" evidence="14">
    <location>
        <begin position="18"/>
        <end position="148"/>
    </location>
</feature>
<dbReference type="Gene3D" id="1.10.579.10">
    <property type="entry name" value="DNA Cyclobutane Dipyrimidine Photolyase, subunit A, domain 3"/>
    <property type="match status" value="1"/>
</dbReference>
<dbReference type="Gene3D" id="3.40.50.620">
    <property type="entry name" value="HUPs"/>
    <property type="match status" value="1"/>
</dbReference>
<evidence type="ECO:0000256" key="12">
    <source>
        <dbReference type="ARBA" id="ARBA00031671"/>
    </source>
</evidence>
<evidence type="ECO:0000256" key="10">
    <source>
        <dbReference type="ARBA" id="ARBA00023204"/>
    </source>
</evidence>
<comment type="catalytic activity">
    <reaction evidence="13">
        <text>cyclobutadipyrimidine (in DNA) = 2 pyrimidine residues (in DNA).</text>
        <dbReference type="EC" id="4.1.99.3"/>
    </reaction>
</comment>
<dbReference type="PROSITE" id="PS51645">
    <property type="entry name" value="PHR_CRY_ALPHA_BETA"/>
    <property type="match status" value="1"/>
</dbReference>
<evidence type="ECO:0000259" key="14">
    <source>
        <dbReference type="PROSITE" id="PS51645"/>
    </source>
</evidence>
<evidence type="ECO:0000256" key="9">
    <source>
        <dbReference type="ARBA" id="ARBA00023125"/>
    </source>
</evidence>
<evidence type="ECO:0000256" key="13">
    <source>
        <dbReference type="ARBA" id="ARBA00033999"/>
    </source>
</evidence>
<dbReference type="InterPro" id="IPR008148">
    <property type="entry name" value="DNA_photolyase_2"/>
</dbReference>
<comment type="cofactor">
    <cofactor evidence="2">
        <name>FAD</name>
        <dbReference type="ChEBI" id="CHEBI:57692"/>
    </cofactor>
</comment>
<gene>
    <name evidence="15" type="ordered locus">MROS_1422</name>
</gene>
<dbReference type="GO" id="GO:0009650">
    <property type="term" value="P:UV protection"/>
    <property type="evidence" value="ECO:0007669"/>
    <property type="project" value="UniProtKB-ARBA"/>
</dbReference>
<dbReference type="GO" id="GO:0003677">
    <property type="term" value="F:DNA binding"/>
    <property type="evidence" value="ECO:0007669"/>
    <property type="project" value="UniProtKB-KW"/>
</dbReference>
<dbReference type="InterPro" id="IPR036134">
    <property type="entry name" value="Crypto/Photolyase_FAD-like_sf"/>
</dbReference>
<dbReference type="HOGENOM" id="CLU_026342_2_1_10"/>
<accession>I6ZRF9</accession>
<dbReference type="STRING" id="1191523.MROS_1422"/>
<dbReference type="Pfam" id="PF00875">
    <property type="entry name" value="DNA_photolyase"/>
    <property type="match status" value="1"/>
</dbReference>
<name>I6ZRF9_MELRP</name>
<keyword evidence="7" id="KW-0227">DNA damage</keyword>
<dbReference type="PANTHER" id="PTHR10211">
    <property type="entry name" value="DEOXYRIBODIPYRIMIDINE PHOTOLYASE"/>
    <property type="match status" value="1"/>
</dbReference>
<protein>
    <recommendedName>
        <fullName evidence="5">Deoxyribodipyrimidine photo-lyase</fullName>
        <ecNumber evidence="4">4.1.99.3</ecNumber>
    </recommendedName>
    <alternativeName>
        <fullName evidence="12">DNA photolyase</fullName>
    </alternativeName>
</protein>
<dbReference type="EC" id="4.1.99.3" evidence="4"/>
<comment type="cofactor">
    <cofactor evidence="1">
        <name>(6R)-5,10-methylene-5,6,7,8-tetrahydrofolate</name>
        <dbReference type="ChEBI" id="CHEBI:15636"/>
    </cofactor>
</comment>
<dbReference type="InterPro" id="IPR032673">
    <property type="entry name" value="DNA_photolyase_2_CS"/>
</dbReference>
<evidence type="ECO:0000256" key="11">
    <source>
        <dbReference type="ARBA" id="ARBA00023239"/>
    </source>
</evidence>
<evidence type="ECO:0000256" key="5">
    <source>
        <dbReference type="ARBA" id="ARBA00014046"/>
    </source>
</evidence>
<evidence type="ECO:0000313" key="15">
    <source>
        <dbReference type="EMBL" id="AFN74659.1"/>
    </source>
</evidence>
<dbReference type="FunFam" id="1.10.579.10:FF:000002">
    <property type="entry name" value="Deoxyribodipyrimidine photolyase"/>
    <property type="match status" value="1"/>
</dbReference>
<dbReference type="KEGG" id="mro:MROS_1422"/>
<dbReference type="FunFam" id="3.40.50.620:FF:000110">
    <property type="entry name" value="Deoxyribodipyrimidine photolyase"/>
    <property type="match status" value="1"/>
</dbReference>
<dbReference type="InterPro" id="IPR014729">
    <property type="entry name" value="Rossmann-like_a/b/a_fold"/>
</dbReference>
<dbReference type="PATRIC" id="fig|1191523.3.peg.1509"/>
<evidence type="ECO:0000256" key="8">
    <source>
        <dbReference type="ARBA" id="ARBA00022827"/>
    </source>
</evidence>
<dbReference type="InterPro" id="IPR036155">
    <property type="entry name" value="Crypto/Photolyase_N_sf"/>
</dbReference>
<keyword evidence="11 15" id="KW-0456">Lyase</keyword>
<keyword evidence="9" id="KW-0238">DNA-binding</keyword>
<dbReference type="PANTHER" id="PTHR10211:SF0">
    <property type="entry name" value="DEOXYRIBODIPYRIMIDINE PHOTO-LYASE"/>
    <property type="match status" value="1"/>
</dbReference>